<dbReference type="RefSeq" id="WP_369189561.1">
    <property type="nucleotide sequence ID" value="NZ_CP163431.1"/>
</dbReference>
<dbReference type="SUPFAM" id="SSF52266">
    <property type="entry name" value="SGNH hydrolase"/>
    <property type="match status" value="1"/>
</dbReference>
<dbReference type="InterPro" id="IPR036514">
    <property type="entry name" value="SGNH_hydro_sf"/>
</dbReference>
<dbReference type="InterPro" id="IPR053140">
    <property type="entry name" value="GDSL_Rv0518-like"/>
</dbReference>
<dbReference type="PANTHER" id="PTHR43784:SF2">
    <property type="entry name" value="GDSL-LIKE LIPASE_ACYLHYDROLASE, PUTATIVE (AFU_ORTHOLOGUE AFUA_2G00820)-RELATED"/>
    <property type="match status" value="1"/>
</dbReference>
<dbReference type="Pfam" id="PF13472">
    <property type="entry name" value="Lipase_GDSL_2"/>
    <property type="match status" value="1"/>
</dbReference>
<dbReference type="AlphaFoldDB" id="A0AB39MFP6"/>
<dbReference type="EMBL" id="CP163431">
    <property type="protein sequence ID" value="XDQ03768.1"/>
    <property type="molecule type" value="Genomic_DNA"/>
</dbReference>
<reference evidence="3" key="1">
    <citation type="submission" date="2024-07" db="EMBL/GenBank/DDBJ databases">
        <authorList>
            <person name="Yu S.T."/>
        </authorList>
    </citation>
    <scope>NUCLEOTIDE SEQUENCE</scope>
    <source>
        <strain evidence="3">R08</strain>
    </source>
</reference>
<dbReference type="Gene3D" id="3.40.50.1110">
    <property type="entry name" value="SGNH hydrolase"/>
    <property type="match status" value="1"/>
</dbReference>
<sequence>MLRFMPVGDSMTIGSAGEHTWRYRMWQHLRATSGGPFAVVGPREALYDKATDTPTSYEYADPDFPHFHLAGWGEGWLHMAPLIGEAVRAHRADVLLVSLGLIDLGFYTNAGQTADNLRSFIAEARAAKPTVRMVFLPVIPNVRARTDVPFATEVALFNELQAKAVADLDERRSPLLLASLPESYDVDHDTYDGTHPNAAGEHKIAGAFAGAMHQAWGVGGEYGDEGEVTDEDDGDTARDFERYRATHSSSRRSAWR</sequence>
<organism evidence="3">
    <name type="scientific">Streptomyces sp. R08</name>
    <dbReference type="NCBI Taxonomy" id="3238624"/>
    <lineage>
        <taxon>Bacteria</taxon>
        <taxon>Bacillati</taxon>
        <taxon>Actinomycetota</taxon>
        <taxon>Actinomycetes</taxon>
        <taxon>Kitasatosporales</taxon>
        <taxon>Streptomycetaceae</taxon>
        <taxon>Streptomyces</taxon>
    </lineage>
</organism>
<feature type="region of interest" description="Disordered" evidence="1">
    <location>
        <begin position="219"/>
        <end position="256"/>
    </location>
</feature>
<dbReference type="GO" id="GO:0016787">
    <property type="term" value="F:hydrolase activity"/>
    <property type="evidence" value="ECO:0007669"/>
    <property type="project" value="UniProtKB-KW"/>
</dbReference>
<dbReference type="EC" id="3.1.-.-" evidence="3"/>
<feature type="domain" description="SGNH hydrolase-type esterase" evidence="2">
    <location>
        <begin position="7"/>
        <end position="201"/>
    </location>
</feature>
<evidence type="ECO:0000256" key="1">
    <source>
        <dbReference type="SAM" id="MobiDB-lite"/>
    </source>
</evidence>
<keyword evidence="3" id="KW-0378">Hydrolase</keyword>
<protein>
    <submittedName>
        <fullName evidence="3">SGNH/GDSL hydrolase family protein</fullName>
        <ecNumber evidence="3">3.1.-.-</ecNumber>
    </submittedName>
</protein>
<evidence type="ECO:0000313" key="3">
    <source>
        <dbReference type="EMBL" id="XDQ03768.1"/>
    </source>
</evidence>
<dbReference type="InterPro" id="IPR013830">
    <property type="entry name" value="SGNH_hydro"/>
</dbReference>
<gene>
    <name evidence="3" type="ORF">AB5J58_28045</name>
</gene>
<accession>A0AB39MFP6</accession>
<feature type="compositionally biased region" description="Basic and acidic residues" evidence="1">
    <location>
        <begin position="235"/>
        <end position="244"/>
    </location>
</feature>
<proteinExistence type="predicted"/>
<evidence type="ECO:0000259" key="2">
    <source>
        <dbReference type="Pfam" id="PF13472"/>
    </source>
</evidence>
<dbReference type="CDD" id="cd01833">
    <property type="entry name" value="XynB_like"/>
    <property type="match status" value="1"/>
</dbReference>
<feature type="compositionally biased region" description="Acidic residues" evidence="1">
    <location>
        <begin position="222"/>
        <end position="234"/>
    </location>
</feature>
<dbReference type="PANTHER" id="PTHR43784">
    <property type="entry name" value="GDSL-LIKE LIPASE/ACYLHYDROLASE, PUTATIVE (AFU_ORTHOLOGUE AFUA_2G00820)-RELATED"/>
    <property type="match status" value="1"/>
</dbReference>
<name>A0AB39MFP6_9ACTN</name>